<dbReference type="Pfam" id="PF00069">
    <property type="entry name" value="Pkinase"/>
    <property type="match status" value="1"/>
</dbReference>
<dbReference type="SUPFAM" id="SSF56112">
    <property type="entry name" value="Protein kinase-like (PK-like)"/>
    <property type="match status" value="1"/>
</dbReference>
<dbReference type="InterPro" id="IPR008271">
    <property type="entry name" value="Ser/Thr_kinase_AS"/>
</dbReference>
<comment type="similarity">
    <text evidence="1">Belongs to the protein kinase superfamily. CAMK Ser/Thr protein kinase family. PIM subfamily.</text>
</comment>
<dbReference type="Proteomes" id="UP000001038">
    <property type="component" value="Chromosome 8"/>
</dbReference>
<evidence type="ECO:0000313" key="12">
    <source>
        <dbReference type="Proteomes" id="UP000001038"/>
    </source>
</evidence>
<evidence type="ECO:0000256" key="8">
    <source>
        <dbReference type="ARBA" id="ARBA00047899"/>
    </source>
</evidence>
<evidence type="ECO:0000256" key="7">
    <source>
        <dbReference type="ARBA" id="ARBA00022840"/>
    </source>
</evidence>
<keyword evidence="5" id="KW-0547">Nucleotide-binding</keyword>
<evidence type="ECO:0000256" key="9">
    <source>
        <dbReference type="ARBA" id="ARBA00048679"/>
    </source>
</evidence>
<keyword evidence="6" id="KW-0418">Kinase</keyword>
<sequence>MEQIVQGLKELEEKNIFHRDIKLENILIETGSDVPRARLIDFGMSSFTERDTVHEMDYGE</sequence>
<protein>
    <recommendedName>
        <fullName evidence="2">non-specific serine/threonine protein kinase</fullName>
        <ecNumber evidence="2">2.7.11.1</ecNumber>
    </recommendedName>
</protein>
<evidence type="ECO:0000313" key="11">
    <source>
        <dbReference type="Ensembl" id="ENSORLP00000044569.1"/>
    </source>
</evidence>
<comment type="catalytic activity">
    <reaction evidence="9">
        <text>L-seryl-[protein] + ATP = O-phospho-L-seryl-[protein] + ADP + H(+)</text>
        <dbReference type="Rhea" id="RHEA:17989"/>
        <dbReference type="Rhea" id="RHEA-COMP:9863"/>
        <dbReference type="Rhea" id="RHEA-COMP:11604"/>
        <dbReference type="ChEBI" id="CHEBI:15378"/>
        <dbReference type="ChEBI" id="CHEBI:29999"/>
        <dbReference type="ChEBI" id="CHEBI:30616"/>
        <dbReference type="ChEBI" id="CHEBI:83421"/>
        <dbReference type="ChEBI" id="CHEBI:456216"/>
        <dbReference type="EC" id="2.7.11.1"/>
    </reaction>
</comment>
<organism evidence="11 12">
    <name type="scientific">Oryzias latipes</name>
    <name type="common">Japanese rice fish</name>
    <name type="synonym">Japanese killifish</name>
    <dbReference type="NCBI Taxonomy" id="8090"/>
    <lineage>
        <taxon>Eukaryota</taxon>
        <taxon>Metazoa</taxon>
        <taxon>Chordata</taxon>
        <taxon>Craniata</taxon>
        <taxon>Vertebrata</taxon>
        <taxon>Euteleostomi</taxon>
        <taxon>Actinopterygii</taxon>
        <taxon>Neopterygii</taxon>
        <taxon>Teleostei</taxon>
        <taxon>Neoteleostei</taxon>
        <taxon>Acanthomorphata</taxon>
        <taxon>Ovalentaria</taxon>
        <taxon>Atherinomorphae</taxon>
        <taxon>Beloniformes</taxon>
        <taxon>Adrianichthyidae</taxon>
        <taxon>Oryziinae</taxon>
        <taxon>Oryzias</taxon>
    </lineage>
</organism>
<feature type="domain" description="Protein kinase" evidence="10">
    <location>
        <begin position="1"/>
        <end position="60"/>
    </location>
</feature>
<keyword evidence="7" id="KW-0067">ATP-binding</keyword>
<dbReference type="PANTHER" id="PTHR22984">
    <property type="entry name" value="SERINE/THREONINE-PROTEIN KINASE PIM"/>
    <property type="match status" value="1"/>
</dbReference>
<keyword evidence="4" id="KW-0808">Transferase</keyword>
<accession>A0A3B3IL48</accession>
<dbReference type="PROSITE" id="PS50011">
    <property type="entry name" value="PROTEIN_KINASE_DOM"/>
    <property type="match status" value="1"/>
</dbReference>
<keyword evidence="12" id="KW-1185">Reference proteome</keyword>
<dbReference type="STRING" id="8090.ENSORLP00000044569"/>
<keyword evidence="3" id="KW-0723">Serine/threonine-protein kinase</keyword>
<comment type="catalytic activity">
    <reaction evidence="8">
        <text>L-threonyl-[protein] + ATP = O-phospho-L-threonyl-[protein] + ADP + H(+)</text>
        <dbReference type="Rhea" id="RHEA:46608"/>
        <dbReference type="Rhea" id="RHEA-COMP:11060"/>
        <dbReference type="Rhea" id="RHEA-COMP:11605"/>
        <dbReference type="ChEBI" id="CHEBI:15378"/>
        <dbReference type="ChEBI" id="CHEBI:30013"/>
        <dbReference type="ChEBI" id="CHEBI:30616"/>
        <dbReference type="ChEBI" id="CHEBI:61977"/>
        <dbReference type="ChEBI" id="CHEBI:456216"/>
        <dbReference type="EC" id="2.7.11.1"/>
    </reaction>
</comment>
<evidence type="ECO:0000256" key="4">
    <source>
        <dbReference type="ARBA" id="ARBA00022679"/>
    </source>
</evidence>
<dbReference type="EC" id="2.7.11.1" evidence="2"/>
<dbReference type="Ensembl" id="ENSORLT00000037121.1">
    <property type="protein sequence ID" value="ENSORLP00000044569.1"/>
    <property type="gene ID" value="ENSORLG00000030186.1"/>
</dbReference>
<name>A0A3B3IL48_ORYLA</name>
<evidence type="ECO:0000256" key="6">
    <source>
        <dbReference type="ARBA" id="ARBA00022777"/>
    </source>
</evidence>
<dbReference type="InParanoid" id="A0A3B3IL48"/>
<evidence type="ECO:0000256" key="1">
    <source>
        <dbReference type="ARBA" id="ARBA00005505"/>
    </source>
</evidence>
<dbReference type="InterPro" id="IPR000719">
    <property type="entry name" value="Prot_kinase_dom"/>
</dbReference>
<dbReference type="InterPro" id="IPR051138">
    <property type="entry name" value="PIM_Ser/Thr_kinase"/>
</dbReference>
<reference evidence="11" key="2">
    <citation type="submission" date="2025-08" db="UniProtKB">
        <authorList>
            <consortium name="Ensembl"/>
        </authorList>
    </citation>
    <scope>IDENTIFICATION</scope>
    <source>
        <strain evidence="11">Hd-rR</strain>
    </source>
</reference>
<dbReference type="PROSITE" id="PS00108">
    <property type="entry name" value="PROTEIN_KINASE_ST"/>
    <property type="match status" value="1"/>
</dbReference>
<reference evidence="11" key="3">
    <citation type="submission" date="2025-09" db="UniProtKB">
        <authorList>
            <consortium name="Ensembl"/>
        </authorList>
    </citation>
    <scope>IDENTIFICATION</scope>
    <source>
        <strain evidence="11">Hd-rR</strain>
    </source>
</reference>
<evidence type="ECO:0000256" key="3">
    <source>
        <dbReference type="ARBA" id="ARBA00022527"/>
    </source>
</evidence>
<dbReference type="GO" id="GO:0004674">
    <property type="term" value="F:protein serine/threonine kinase activity"/>
    <property type="evidence" value="ECO:0007669"/>
    <property type="project" value="UniProtKB-KW"/>
</dbReference>
<dbReference type="InterPro" id="IPR011009">
    <property type="entry name" value="Kinase-like_dom_sf"/>
</dbReference>
<dbReference type="Gene3D" id="1.10.510.10">
    <property type="entry name" value="Transferase(Phosphotransferase) domain 1"/>
    <property type="match status" value="1"/>
</dbReference>
<evidence type="ECO:0000256" key="5">
    <source>
        <dbReference type="ARBA" id="ARBA00022741"/>
    </source>
</evidence>
<proteinExistence type="inferred from homology"/>
<dbReference type="AlphaFoldDB" id="A0A3B3IL48"/>
<dbReference type="Bgee" id="ENSORLG00000030186">
    <property type="expression patterns" value="Expressed in testis and 1 other cell type or tissue"/>
</dbReference>
<evidence type="ECO:0000259" key="10">
    <source>
        <dbReference type="PROSITE" id="PS50011"/>
    </source>
</evidence>
<evidence type="ECO:0000256" key="2">
    <source>
        <dbReference type="ARBA" id="ARBA00012513"/>
    </source>
</evidence>
<dbReference type="GO" id="GO:0005524">
    <property type="term" value="F:ATP binding"/>
    <property type="evidence" value="ECO:0007669"/>
    <property type="project" value="UniProtKB-KW"/>
</dbReference>
<dbReference type="PANTHER" id="PTHR22984:SF11">
    <property type="entry name" value="AURORA KINASE-RELATED"/>
    <property type="match status" value="1"/>
</dbReference>
<reference evidence="11 12" key="1">
    <citation type="journal article" date="2007" name="Nature">
        <title>The medaka draft genome and insights into vertebrate genome evolution.</title>
        <authorList>
            <person name="Kasahara M."/>
            <person name="Naruse K."/>
            <person name="Sasaki S."/>
            <person name="Nakatani Y."/>
            <person name="Qu W."/>
            <person name="Ahsan B."/>
            <person name="Yamada T."/>
            <person name="Nagayasu Y."/>
            <person name="Doi K."/>
            <person name="Kasai Y."/>
            <person name="Jindo T."/>
            <person name="Kobayashi D."/>
            <person name="Shimada A."/>
            <person name="Toyoda A."/>
            <person name="Kuroki Y."/>
            <person name="Fujiyama A."/>
            <person name="Sasaki T."/>
            <person name="Shimizu A."/>
            <person name="Asakawa S."/>
            <person name="Shimizu N."/>
            <person name="Hashimoto S."/>
            <person name="Yang J."/>
            <person name="Lee Y."/>
            <person name="Matsushima K."/>
            <person name="Sugano S."/>
            <person name="Sakaizumi M."/>
            <person name="Narita T."/>
            <person name="Ohishi K."/>
            <person name="Haga S."/>
            <person name="Ohta F."/>
            <person name="Nomoto H."/>
            <person name="Nogata K."/>
            <person name="Morishita T."/>
            <person name="Endo T."/>
            <person name="Shin-I T."/>
            <person name="Takeda H."/>
            <person name="Morishita S."/>
            <person name="Kohara Y."/>
        </authorList>
    </citation>
    <scope>NUCLEOTIDE SEQUENCE [LARGE SCALE GENOMIC DNA]</scope>
    <source>
        <strain evidence="11 12">Hd-rR</strain>
    </source>
</reference>